<reference evidence="1 2" key="1">
    <citation type="submission" date="2020-02" db="EMBL/GenBank/DDBJ databases">
        <title>Draft genome sequence of two Spirosoma agri KCTC 52727 and Spirosoma terrae KCTC 52035.</title>
        <authorList>
            <person name="Rojas J."/>
            <person name="Ambika Manirajan B."/>
            <person name="Ratering S."/>
            <person name="Suarez C."/>
            <person name="Schnell S."/>
        </authorList>
    </citation>
    <scope>NUCLEOTIDE SEQUENCE [LARGE SCALE GENOMIC DNA]</scope>
    <source>
        <strain evidence="1 2">KCTC 52727</strain>
    </source>
</reference>
<comment type="caution">
    <text evidence="1">The sequence shown here is derived from an EMBL/GenBank/DDBJ whole genome shotgun (WGS) entry which is preliminary data.</text>
</comment>
<keyword evidence="2" id="KW-1185">Reference proteome</keyword>
<sequence length="75" mass="8818">MPEQAALRQAAEYWEEQYNRISEQAESFPKTGIIEDDLETASWLAEVKEMYHQKYQKARQDYIDADYGNVQDLLG</sequence>
<gene>
    <name evidence="1" type="ORF">GK091_15435</name>
</gene>
<dbReference type="Proteomes" id="UP000477386">
    <property type="component" value="Unassembled WGS sequence"/>
</dbReference>
<accession>A0A6M0IJ93</accession>
<protein>
    <submittedName>
        <fullName evidence="1">Uncharacterized protein</fullName>
    </submittedName>
</protein>
<dbReference type="RefSeq" id="WP_164039972.1">
    <property type="nucleotide sequence ID" value="NZ_JAAGNZ010000001.1"/>
</dbReference>
<name>A0A6M0IJ93_9BACT</name>
<evidence type="ECO:0000313" key="2">
    <source>
        <dbReference type="Proteomes" id="UP000477386"/>
    </source>
</evidence>
<dbReference type="AlphaFoldDB" id="A0A6M0IJ93"/>
<evidence type="ECO:0000313" key="1">
    <source>
        <dbReference type="EMBL" id="NEU68284.1"/>
    </source>
</evidence>
<dbReference type="EMBL" id="JAAGNZ010000001">
    <property type="protein sequence ID" value="NEU68284.1"/>
    <property type="molecule type" value="Genomic_DNA"/>
</dbReference>
<proteinExistence type="predicted"/>
<organism evidence="1 2">
    <name type="scientific">Spirosoma agri</name>
    <dbReference type="NCBI Taxonomy" id="1987381"/>
    <lineage>
        <taxon>Bacteria</taxon>
        <taxon>Pseudomonadati</taxon>
        <taxon>Bacteroidota</taxon>
        <taxon>Cytophagia</taxon>
        <taxon>Cytophagales</taxon>
        <taxon>Cytophagaceae</taxon>
        <taxon>Spirosoma</taxon>
    </lineage>
</organism>